<dbReference type="Gene3D" id="3.40.50.2000">
    <property type="entry name" value="Glycogen Phosphorylase B"/>
    <property type="match status" value="2"/>
</dbReference>
<dbReference type="PANTHER" id="PTHR46401">
    <property type="entry name" value="GLYCOSYLTRANSFERASE WBBK-RELATED"/>
    <property type="match status" value="1"/>
</dbReference>
<accession>A0A0G1U5W7</accession>
<dbReference type="InterPro" id="IPR028098">
    <property type="entry name" value="Glyco_trans_4-like_N"/>
</dbReference>
<feature type="domain" description="Glycosyltransferase subfamily 4-like N-terminal" evidence="3">
    <location>
        <begin position="17"/>
        <end position="175"/>
    </location>
</feature>
<evidence type="ECO:0000256" key="1">
    <source>
        <dbReference type="ARBA" id="ARBA00022679"/>
    </source>
</evidence>
<organism evidence="4 5">
    <name type="scientific">Candidatus Beckwithbacteria bacterium GW2011_GWB1_47_15</name>
    <dbReference type="NCBI Taxonomy" id="1618371"/>
    <lineage>
        <taxon>Bacteria</taxon>
        <taxon>Candidatus Beckwithiibacteriota</taxon>
    </lineage>
</organism>
<dbReference type="Pfam" id="PF13439">
    <property type="entry name" value="Glyco_transf_4"/>
    <property type="match status" value="1"/>
</dbReference>
<keyword evidence="1 4" id="KW-0808">Transferase</keyword>
<dbReference type="Proteomes" id="UP000033860">
    <property type="component" value="Unassembled WGS sequence"/>
</dbReference>
<dbReference type="AlphaFoldDB" id="A0A0G1U5W7"/>
<dbReference type="CDD" id="cd03809">
    <property type="entry name" value="GT4_MtfB-like"/>
    <property type="match status" value="1"/>
</dbReference>
<evidence type="ECO:0000313" key="5">
    <source>
        <dbReference type="Proteomes" id="UP000033860"/>
    </source>
</evidence>
<evidence type="ECO:0000259" key="2">
    <source>
        <dbReference type="Pfam" id="PF00534"/>
    </source>
</evidence>
<evidence type="ECO:0000259" key="3">
    <source>
        <dbReference type="Pfam" id="PF13439"/>
    </source>
</evidence>
<feature type="domain" description="Glycosyl transferase family 1" evidence="2">
    <location>
        <begin position="187"/>
        <end position="351"/>
    </location>
</feature>
<proteinExistence type="predicted"/>
<dbReference type="InterPro" id="IPR001296">
    <property type="entry name" value="Glyco_trans_1"/>
</dbReference>
<dbReference type="GO" id="GO:0016757">
    <property type="term" value="F:glycosyltransferase activity"/>
    <property type="evidence" value="ECO:0007669"/>
    <property type="project" value="InterPro"/>
</dbReference>
<reference evidence="4 5" key="1">
    <citation type="journal article" date="2015" name="Nature">
        <title>rRNA introns, odd ribosomes, and small enigmatic genomes across a large radiation of phyla.</title>
        <authorList>
            <person name="Brown C.T."/>
            <person name="Hug L.A."/>
            <person name="Thomas B.C."/>
            <person name="Sharon I."/>
            <person name="Castelle C.J."/>
            <person name="Singh A."/>
            <person name="Wilkins M.J."/>
            <person name="Williams K.H."/>
            <person name="Banfield J.F."/>
        </authorList>
    </citation>
    <scope>NUCLEOTIDE SEQUENCE [LARGE SCALE GENOMIC DNA]</scope>
</reference>
<protein>
    <submittedName>
        <fullName evidence="4">Glycosyl transferase, group 1</fullName>
    </submittedName>
</protein>
<sequence>MKKILIDARFWGPKHTGLGRYSRSLVTALYQLKPKGFKFFLLTRPGLVGRLKRQFKQFNIVASSAAPYSLSEHWQISLLARSIKPDLTHFLHFNAPLFFSGKFVVTIHDLIKHHSIGLKTTTRFPLIYFIKRLGYHRIFRRAVKNSSLILTPSKWTKKDILNFYPIPARKILVTPEAPDKIYLNQSQEKLKYQVKKPYLIFVGNAYPHKNLIQLIKAVKLVNQKGVKTHLLIVTGRGVFLKRLKKIIFRLKAQKQVRVLRFVTDRQLKTLYQHSLGFITASRLEGFGLPGLEAMAAGTPVLAAKRAAMPEAYGSAALYFNPQNLGQIVDKINLLLNFSSKDRAQMIKAGKSKAATYSWDKTARLTLAAYQKVLSP</sequence>
<dbReference type="PANTHER" id="PTHR46401:SF2">
    <property type="entry name" value="GLYCOSYLTRANSFERASE WBBK-RELATED"/>
    <property type="match status" value="1"/>
</dbReference>
<comment type="caution">
    <text evidence="4">The sequence shown here is derived from an EMBL/GenBank/DDBJ whole genome shotgun (WGS) entry which is preliminary data.</text>
</comment>
<dbReference type="GO" id="GO:0009103">
    <property type="term" value="P:lipopolysaccharide biosynthetic process"/>
    <property type="evidence" value="ECO:0007669"/>
    <property type="project" value="TreeGrafter"/>
</dbReference>
<gene>
    <name evidence="4" type="ORF">UX85_C0002G0063</name>
</gene>
<evidence type="ECO:0000313" key="4">
    <source>
        <dbReference type="EMBL" id="KKU61683.1"/>
    </source>
</evidence>
<dbReference type="Pfam" id="PF00534">
    <property type="entry name" value="Glycos_transf_1"/>
    <property type="match status" value="1"/>
</dbReference>
<name>A0A0G1U5W7_9BACT</name>
<dbReference type="EMBL" id="LCNT01000002">
    <property type="protein sequence ID" value="KKU61683.1"/>
    <property type="molecule type" value="Genomic_DNA"/>
</dbReference>
<dbReference type="SUPFAM" id="SSF53756">
    <property type="entry name" value="UDP-Glycosyltransferase/glycogen phosphorylase"/>
    <property type="match status" value="1"/>
</dbReference>